<evidence type="ECO:0000256" key="7">
    <source>
        <dbReference type="PIRSR" id="PIRSR016262-1"/>
    </source>
</evidence>
<keyword evidence="2 5" id="KW-0808">Transferase</keyword>
<keyword evidence="5" id="KW-0963">Cytoplasm</keyword>
<dbReference type="EMBL" id="AP023366">
    <property type="protein sequence ID" value="BCJ85854.1"/>
    <property type="molecule type" value="Genomic_DNA"/>
</dbReference>
<feature type="site" description="Lowers pKa of active site Cys" evidence="5 9">
    <location>
        <position position="142"/>
    </location>
</feature>
<dbReference type="NCBIfam" id="NF010925">
    <property type="entry name" value="PRK14345.1"/>
    <property type="match status" value="1"/>
</dbReference>
<feature type="binding site" evidence="5 8">
    <location>
        <begin position="164"/>
        <end position="166"/>
    </location>
    <ligand>
        <name>substrate</name>
    </ligand>
</feature>
<gene>
    <name evidence="5 11" type="primary">lipB</name>
    <name evidence="11" type="ORF">skT53_08390</name>
</gene>
<evidence type="ECO:0000256" key="1">
    <source>
        <dbReference type="ARBA" id="ARBA00004821"/>
    </source>
</evidence>
<dbReference type="GO" id="GO:0033819">
    <property type="term" value="F:lipoyl(octanoyl) transferase activity"/>
    <property type="evidence" value="ECO:0007669"/>
    <property type="project" value="UniProtKB-EC"/>
</dbReference>
<keyword evidence="12" id="KW-1185">Reference proteome</keyword>
<dbReference type="Pfam" id="PF21948">
    <property type="entry name" value="LplA-B_cat"/>
    <property type="match status" value="1"/>
</dbReference>
<sequence length="225" mass="25026">MTLQNCKVIDLGTIEYGAAFQLQKEAVQEVMDDSGKARVYLLEHPPVYTIGRSGTEQNVLIGTQQMEELGISLFEVDRGGDVTYHGPGQLVGYPILPLDRFGNDVRRYIRMLEEVVIRMLSTYGIESGRIAGMSGVWVGNEKISAVGVKATPAKDGNRFISSHGFSLNVNPNMDHFSYIIPCGITDKGVTSMERLLHTEVSIDQVKQRWVKSFEEVFEATCKFAD</sequence>
<feature type="domain" description="BPL/LPL catalytic" evidence="10">
    <location>
        <begin position="33"/>
        <end position="221"/>
    </location>
</feature>
<dbReference type="Proteomes" id="UP000593802">
    <property type="component" value="Chromosome"/>
</dbReference>
<dbReference type="PANTHER" id="PTHR10993:SF7">
    <property type="entry name" value="LIPOYLTRANSFERASE 2, MITOCHONDRIAL-RELATED"/>
    <property type="match status" value="1"/>
</dbReference>
<dbReference type="InterPro" id="IPR000544">
    <property type="entry name" value="Octanoyltransferase"/>
</dbReference>
<dbReference type="CDD" id="cd16444">
    <property type="entry name" value="LipB"/>
    <property type="match status" value="1"/>
</dbReference>
<comment type="similarity">
    <text evidence="5 6">Belongs to the LipB family.</text>
</comment>
<protein>
    <recommendedName>
        <fullName evidence="5 6">Octanoyltransferase</fullName>
        <ecNumber evidence="5 6">2.3.1.181</ecNumber>
    </recommendedName>
    <alternativeName>
        <fullName evidence="5">Lipoate-protein ligase B</fullName>
    </alternativeName>
    <alternativeName>
        <fullName evidence="5">Lipoyl/octanoyl transferase</fullName>
    </alternativeName>
    <alternativeName>
        <fullName evidence="5">Octanoyl-[acyl-carrier-protein]-protein N-octanoyltransferase</fullName>
    </alternativeName>
</protein>
<evidence type="ECO:0000313" key="11">
    <source>
        <dbReference type="EMBL" id="BCJ85854.1"/>
    </source>
</evidence>
<proteinExistence type="inferred from homology"/>
<evidence type="ECO:0000256" key="6">
    <source>
        <dbReference type="PIRNR" id="PIRNR016262"/>
    </source>
</evidence>
<dbReference type="HAMAP" id="MF_00013">
    <property type="entry name" value="LipB"/>
    <property type="match status" value="1"/>
</dbReference>
<evidence type="ECO:0000256" key="8">
    <source>
        <dbReference type="PIRSR" id="PIRSR016262-2"/>
    </source>
</evidence>
<dbReference type="SUPFAM" id="SSF55681">
    <property type="entry name" value="Class II aaRS and biotin synthetases"/>
    <property type="match status" value="1"/>
</dbReference>
<comment type="miscellaneous">
    <text evidence="5">In the reaction, the free carboxyl group of octanoic acid is attached via an amide linkage to the epsilon-amino group of a specific lysine residue of lipoyl domains of lipoate-dependent enzymes.</text>
</comment>
<dbReference type="GO" id="GO:0005737">
    <property type="term" value="C:cytoplasm"/>
    <property type="evidence" value="ECO:0007669"/>
    <property type="project" value="UniProtKB-SubCell"/>
</dbReference>
<comment type="function">
    <text evidence="4 5 6">Catalyzes the transfer of endogenously produced octanoic acid from octanoyl-acyl-carrier-protein onto the lipoyl domains of lipoate-dependent enzymes. Lipoyl-ACP can also act as a substrate although octanoyl-ACP is likely to be the physiological substrate.</text>
</comment>
<evidence type="ECO:0000256" key="3">
    <source>
        <dbReference type="ARBA" id="ARBA00023315"/>
    </source>
</evidence>
<comment type="subcellular location">
    <subcellularLocation>
        <location evidence="5">Cytoplasm</location>
    </subcellularLocation>
</comment>
<dbReference type="Gene3D" id="3.30.930.10">
    <property type="entry name" value="Bira Bifunctional Protein, Domain 2"/>
    <property type="match status" value="1"/>
</dbReference>
<evidence type="ECO:0000259" key="10">
    <source>
        <dbReference type="PROSITE" id="PS51733"/>
    </source>
</evidence>
<evidence type="ECO:0000256" key="9">
    <source>
        <dbReference type="PIRSR" id="PIRSR016262-3"/>
    </source>
</evidence>
<dbReference type="NCBIfam" id="TIGR00214">
    <property type="entry name" value="lipB"/>
    <property type="match status" value="1"/>
</dbReference>
<name>A0A7I8D6Y8_9BACL</name>
<comment type="pathway">
    <text evidence="1 5 6">Protein modification; protein lipoylation via endogenous pathway; protein N(6)-(lipoyl)lysine from octanoyl-[acyl-carrier-protein]: step 1/2.</text>
</comment>
<feature type="binding site" evidence="5 8">
    <location>
        <begin position="78"/>
        <end position="85"/>
    </location>
    <ligand>
        <name>substrate</name>
    </ligand>
</feature>
<dbReference type="InterPro" id="IPR004143">
    <property type="entry name" value="BPL_LPL_catalytic"/>
</dbReference>
<dbReference type="RefSeq" id="WP_226375328.1">
    <property type="nucleotide sequence ID" value="NZ_AP023366.1"/>
</dbReference>
<dbReference type="UniPathway" id="UPA00538">
    <property type="reaction ID" value="UER00592"/>
</dbReference>
<dbReference type="EC" id="2.3.1.181" evidence="5 6"/>
<dbReference type="InterPro" id="IPR045864">
    <property type="entry name" value="aa-tRNA-synth_II/BPL/LPL"/>
</dbReference>
<dbReference type="AlphaFoldDB" id="A0A7I8D6Y8"/>
<evidence type="ECO:0000256" key="4">
    <source>
        <dbReference type="ARBA" id="ARBA00024732"/>
    </source>
</evidence>
<feature type="binding site" evidence="5 8">
    <location>
        <begin position="145"/>
        <end position="147"/>
    </location>
    <ligand>
        <name>substrate</name>
    </ligand>
</feature>
<dbReference type="PANTHER" id="PTHR10993">
    <property type="entry name" value="OCTANOYLTRANSFERASE"/>
    <property type="match status" value="1"/>
</dbReference>
<organism evidence="11 12">
    <name type="scientific">Effusibacillus dendaii</name>
    <dbReference type="NCBI Taxonomy" id="2743772"/>
    <lineage>
        <taxon>Bacteria</taxon>
        <taxon>Bacillati</taxon>
        <taxon>Bacillota</taxon>
        <taxon>Bacilli</taxon>
        <taxon>Bacillales</taxon>
        <taxon>Alicyclobacillaceae</taxon>
        <taxon>Effusibacillus</taxon>
    </lineage>
</organism>
<evidence type="ECO:0000256" key="2">
    <source>
        <dbReference type="ARBA" id="ARBA00022679"/>
    </source>
</evidence>
<keyword evidence="3 5" id="KW-0012">Acyltransferase</keyword>
<evidence type="ECO:0000313" key="12">
    <source>
        <dbReference type="Proteomes" id="UP000593802"/>
    </source>
</evidence>
<dbReference type="PROSITE" id="PS01313">
    <property type="entry name" value="LIPB"/>
    <property type="match status" value="1"/>
</dbReference>
<dbReference type="PIRSF" id="PIRSF016262">
    <property type="entry name" value="LPLase"/>
    <property type="match status" value="1"/>
</dbReference>
<accession>A0A7I8D6Y8</accession>
<dbReference type="KEGG" id="eff:skT53_08390"/>
<dbReference type="InterPro" id="IPR020605">
    <property type="entry name" value="Octanoyltransferase_CS"/>
</dbReference>
<dbReference type="GO" id="GO:0009249">
    <property type="term" value="P:protein lipoylation"/>
    <property type="evidence" value="ECO:0007669"/>
    <property type="project" value="InterPro"/>
</dbReference>
<comment type="catalytic activity">
    <reaction evidence="5 6">
        <text>octanoyl-[ACP] + L-lysyl-[protein] = N(6)-octanoyl-L-lysyl-[protein] + holo-[ACP] + H(+)</text>
        <dbReference type="Rhea" id="RHEA:17665"/>
        <dbReference type="Rhea" id="RHEA-COMP:9636"/>
        <dbReference type="Rhea" id="RHEA-COMP:9685"/>
        <dbReference type="Rhea" id="RHEA-COMP:9752"/>
        <dbReference type="Rhea" id="RHEA-COMP:9928"/>
        <dbReference type="ChEBI" id="CHEBI:15378"/>
        <dbReference type="ChEBI" id="CHEBI:29969"/>
        <dbReference type="ChEBI" id="CHEBI:64479"/>
        <dbReference type="ChEBI" id="CHEBI:78463"/>
        <dbReference type="ChEBI" id="CHEBI:78809"/>
        <dbReference type="EC" id="2.3.1.181"/>
    </reaction>
</comment>
<dbReference type="PROSITE" id="PS51733">
    <property type="entry name" value="BPL_LPL_CATALYTIC"/>
    <property type="match status" value="1"/>
</dbReference>
<feature type="active site" description="Acyl-thioester intermediate" evidence="5 7">
    <location>
        <position position="182"/>
    </location>
</feature>
<reference evidence="11 12" key="1">
    <citation type="submission" date="2020-08" db="EMBL/GenBank/DDBJ databases">
        <title>Complete Genome Sequence of Effusibacillus dendaii Strain skT53, Isolated from Farmland soil.</title>
        <authorList>
            <person name="Konishi T."/>
            <person name="Kawasaki H."/>
        </authorList>
    </citation>
    <scope>NUCLEOTIDE SEQUENCE [LARGE SCALE GENOMIC DNA]</scope>
    <source>
        <strain evidence="12">skT53</strain>
    </source>
</reference>
<evidence type="ECO:0000256" key="5">
    <source>
        <dbReference type="HAMAP-Rule" id="MF_00013"/>
    </source>
</evidence>